<proteinExistence type="predicted"/>
<reference evidence="6" key="1">
    <citation type="journal article" date="2020" name="mSystems">
        <title>Genome- and Community-Level Interaction Insights into Carbon Utilization and Element Cycling Functions of Hydrothermarchaeota in Hydrothermal Sediment.</title>
        <authorList>
            <person name="Zhou Z."/>
            <person name="Liu Y."/>
            <person name="Xu W."/>
            <person name="Pan J."/>
            <person name="Luo Z.H."/>
            <person name="Li M."/>
        </authorList>
    </citation>
    <scope>NUCLEOTIDE SEQUENCE [LARGE SCALE GENOMIC DNA]</scope>
    <source>
        <strain evidence="6">HyVt-513</strain>
    </source>
</reference>
<evidence type="ECO:0000256" key="2">
    <source>
        <dbReference type="ARBA" id="ARBA00034247"/>
    </source>
</evidence>
<dbReference type="PANTHER" id="PTHR45138:SF9">
    <property type="entry name" value="DIGUANYLATE CYCLASE DGCM-RELATED"/>
    <property type="match status" value="1"/>
</dbReference>
<dbReference type="EMBL" id="DRNO01000144">
    <property type="protein sequence ID" value="HFC03656.1"/>
    <property type="molecule type" value="Genomic_DNA"/>
</dbReference>
<feature type="domain" description="GGDEF" evidence="5">
    <location>
        <begin position="296"/>
        <end position="426"/>
    </location>
</feature>
<organism evidence="6">
    <name type="scientific">Nitratifractor salsuginis</name>
    <dbReference type="NCBI Taxonomy" id="269261"/>
    <lineage>
        <taxon>Bacteria</taxon>
        <taxon>Pseudomonadati</taxon>
        <taxon>Campylobacterota</taxon>
        <taxon>Epsilonproteobacteria</taxon>
        <taxon>Campylobacterales</taxon>
        <taxon>Sulfurovaceae</taxon>
        <taxon>Nitratifractor</taxon>
    </lineage>
</organism>
<dbReference type="PROSITE" id="PS50110">
    <property type="entry name" value="RESPONSE_REGULATORY"/>
    <property type="match status" value="1"/>
</dbReference>
<feature type="modified residue" description="4-aspartylphosphate" evidence="3">
    <location>
        <position position="57"/>
    </location>
</feature>
<dbReference type="InterPro" id="IPR029787">
    <property type="entry name" value="Nucleotide_cyclase"/>
</dbReference>
<dbReference type="SMART" id="SM00448">
    <property type="entry name" value="REC"/>
    <property type="match status" value="1"/>
</dbReference>
<evidence type="ECO:0000256" key="3">
    <source>
        <dbReference type="PROSITE-ProRule" id="PRU00169"/>
    </source>
</evidence>
<dbReference type="EC" id="2.7.7.65" evidence="1"/>
<accession>A0A7V2WLU4</accession>
<dbReference type="GO" id="GO:0052621">
    <property type="term" value="F:diguanylate cyclase activity"/>
    <property type="evidence" value="ECO:0007669"/>
    <property type="project" value="UniProtKB-EC"/>
</dbReference>
<dbReference type="FunFam" id="3.30.70.270:FF:000001">
    <property type="entry name" value="Diguanylate cyclase domain protein"/>
    <property type="match status" value="1"/>
</dbReference>
<comment type="catalytic activity">
    <reaction evidence="2">
        <text>2 GTP = 3',3'-c-di-GMP + 2 diphosphate</text>
        <dbReference type="Rhea" id="RHEA:24898"/>
        <dbReference type="ChEBI" id="CHEBI:33019"/>
        <dbReference type="ChEBI" id="CHEBI:37565"/>
        <dbReference type="ChEBI" id="CHEBI:58805"/>
        <dbReference type="EC" id="2.7.7.65"/>
    </reaction>
</comment>
<dbReference type="CDD" id="cd01949">
    <property type="entry name" value="GGDEF"/>
    <property type="match status" value="1"/>
</dbReference>
<name>A0A7V2WLU4_9BACT</name>
<dbReference type="NCBIfam" id="TIGR00254">
    <property type="entry name" value="GGDEF"/>
    <property type="match status" value="1"/>
</dbReference>
<dbReference type="PANTHER" id="PTHR45138">
    <property type="entry name" value="REGULATORY COMPONENTS OF SENSORY TRANSDUCTION SYSTEM"/>
    <property type="match status" value="1"/>
</dbReference>
<dbReference type="InterPro" id="IPR001789">
    <property type="entry name" value="Sig_transdc_resp-reg_receiver"/>
</dbReference>
<dbReference type="Pfam" id="PF00990">
    <property type="entry name" value="GGDEF"/>
    <property type="match status" value="1"/>
</dbReference>
<dbReference type="Pfam" id="PF00072">
    <property type="entry name" value="Response_reg"/>
    <property type="match status" value="1"/>
</dbReference>
<dbReference type="SUPFAM" id="SSF55785">
    <property type="entry name" value="PYP-like sensor domain (PAS domain)"/>
    <property type="match status" value="1"/>
</dbReference>
<dbReference type="InterPro" id="IPR011006">
    <property type="entry name" value="CheY-like_superfamily"/>
</dbReference>
<dbReference type="SUPFAM" id="SSF55073">
    <property type="entry name" value="Nucleotide cyclase"/>
    <property type="match status" value="1"/>
</dbReference>
<dbReference type="CDD" id="cd17536">
    <property type="entry name" value="REC_YesN-like"/>
    <property type="match status" value="1"/>
</dbReference>
<evidence type="ECO:0000259" key="4">
    <source>
        <dbReference type="PROSITE" id="PS50110"/>
    </source>
</evidence>
<dbReference type="Gene3D" id="3.30.450.20">
    <property type="entry name" value="PAS domain"/>
    <property type="match status" value="1"/>
</dbReference>
<protein>
    <recommendedName>
        <fullName evidence="1">diguanylate cyclase</fullName>
        <ecNumber evidence="1">2.7.7.65</ecNumber>
    </recommendedName>
</protein>
<feature type="domain" description="Response regulatory" evidence="4">
    <location>
        <begin position="7"/>
        <end position="122"/>
    </location>
</feature>
<dbReference type="SMART" id="SM00267">
    <property type="entry name" value="GGDEF"/>
    <property type="match status" value="1"/>
</dbReference>
<gene>
    <name evidence="6" type="ORF">ENJ74_02175</name>
</gene>
<dbReference type="SUPFAM" id="SSF52172">
    <property type="entry name" value="CheY-like"/>
    <property type="match status" value="1"/>
</dbReference>
<dbReference type="GO" id="GO:0000160">
    <property type="term" value="P:phosphorelay signal transduction system"/>
    <property type="evidence" value="ECO:0007669"/>
    <property type="project" value="InterPro"/>
</dbReference>
<keyword evidence="3" id="KW-0597">Phosphoprotein</keyword>
<evidence type="ECO:0000259" key="5">
    <source>
        <dbReference type="PROSITE" id="PS50887"/>
    </source>
</evidence>
<dbReference type="PROSITE" id="PS50887">
    <property type="entry name" value="GGDEF"/>
    <property type="match status" value="1"/>
</dbReference>
<dbReference type="InterPro" id="IPR050469">
    <property type="entry name" value="Diguanylate_Cyclase"/>
</dbReference>
<dbReference type="InterPro" id="IPR043128">
    <property type="entry name" value="Rev_trsase/Diguanyl_cyclase"/>
</dbReference>
<evidence type="ECO:0000256" key="1">
    <source>
        <dbReference type="ARBA" id="ARBA00012528"/>
    </source>
</evidence>
<dbReference type="InterPro" id="IPR035965">
    <property type="entry name" value="PAS-like_dom_sf"/>
</dbReference>
<dbReference type="AlphaFoldDB" id="A0A7V2WLU4"/>
<comment type="caution">
    <text evidence="6">The sequence shown here is derived from an EMBL/GenBank/DDBJ whole genome shotgun (WGS) entry which is preliminary data.</text>
</comment>
<dbReference type="Proteomes" id="UP000885722">
    <property type="component" value="Unassembled WGS sequence"/>
</dbReference>
<dbReference type="Gene3D" id="3.40.50.2300">
    <property type="match status" value="1"/>
</dbReference>
<dbReference type="Gene3D" id="3.30.70.270">
    <property type="match status" value="1"/>
</dbReference>
<sequence length="426" mass="49824">MTMLDLSILLVEDEETIREELGFFLRHLAPGGVNIASDGEAGLELYRKYRPDIVITDLEMPQRNGMEMIEEIRRIDPGQPVIVTTAHSDSRFLLRAIELRIDHYLLKPIDLSILEEKIAKIGRQLRLERELRQQSQILEEIAHLEGNMLIVLDHTFEPIFLNREYLEFFGIDSVEEYRGRECRLSDHMQHQEETFVPEKRDGFDWVRELERKEPGRRVIALQNPRDRAITFYAVSITRIPETGHTIVALSEITELATRQQFYRRRARFDELTGLYNRFVFNEEFAERIKRARSLGKNLCLILFDLDHFKVINDRYGHPVGDRILVEVAQLLRELVEPGDFLGRWGGEEFVILTCRDPEGARELAEKIRRELKKRLFSEKITLQCSCGIACSRVGKGEEEAKELFRRADNALYRAKNEGRDRVVSDR</sequence>
<dbReference type="InterPro" id="IPR000160">
    <property type="entry name" value="GGDEF_dom"/>
</dbReference>
<evidence type="ECO:0000313" key="6">
    <source>
        <dbReference type="EMBL" id="HFC03656.1"/>
    </source>
</evidence>